<dbReference type="Proteomes" id="UP000799439">
    <property type="component" value="Unassembled WGS sequence"/>
</dbReference>
<dbReference type="EMBL" id="ML996093">
    <property type="protein sequence ID" value="KAF2148505.1"/>
    <property type="molecule type" value="Genomic_DNA"/>
</dbReference>
<feature type="signal peptide" evidence="2">
    <location>
        <begin position="1"/>
        <end position="17"/>
    </location>
</feature>
<feature type="chain" id="PRO_5040210931" evidence="2">
    <location>
        <begin position="18"/>
        <end position="153"/>
    </location>
</feature>
<sequence>MFIRLAMVLQLILGALASTYPSLEGKQLDVFNTREEVMAWTIENPNTYMAPLDDGVAVYRNDEAVAVINEDLASEYLAQLRDLENSQTNSGSTFGTTDAADVADTSANPGVRRSPIDPLRCNNPPCVHGGDCHAYSFCHGCVHNDNGHRGFCV</sequence>
<proteinExistence type="predicted"/>
<evidence type="ECO:0000313" key="3">
    <source>
        <dbReference type="EMBL" id="KAF2148505.1"/>
    </source>
</evidence>
<gene>
    <name evidence="3" type="ORF">K461DRAFT_297917</name>
</gene>
<keyword evidence="2" id="KW-0732">Signal</keyword>
<reference evidence="3" key="1">
    <citation type="journal article" date="2020" name="Stud. Mycol.">
        <title>101 Dothideomycetes genomes: a test case for predicting lifestyles and emergence of pathogens.</title>
        <authorList>
            <person name="Haridas S."/>
            <person name="Albert R."/>
            <person name="Binder M."/>
            <person name="Bloem J."/>
            <person name="Labutti K."/>
            <person name="Salamov A."/>
            <person name="Andreopoulos B."/>
            <person name="Baker S."/>
            <person name="Barry K."/>
            <person name="Bills G."/>
            <person name="Bluhm B."/>
            <person name="Cannon C."/>
            <person name="Castanera R."/>
            <person name="Culley D."/>
            <person name="Daum C."/>
            <person name="Ezra D."/>
            <person name="Gonzalez J."/>
            <person name="Henrissat B."/>
            <person name="Kuo A."/>
            <person name="Liang C."/>
            <person name="Lipzen A."/>
            <person name="Lutzoni F."/>
            <person name="Magnuson J."/>
            <person name="Mondo S."/>
            <person name="Nolan M."/>
            <person name="Ohm R."/>
            <person name="Pangilinan J."/>
            <person name="Park H.-J."/>
            <person name="Ramirez L."/>
            <person name="Alfaro M."/>
            <person name="Sun H."/>
            <person name="Tritt A."/>
            <person name="Yoshinaga Y."/>
            <person name="Zwiers L.-H."/>
            <person name="Turgeon B."/>
            <person name="Goodwin S."/>
            <person name="Spatafora J."/>
            <person name="Crous P."/>
            <person name="Grigoriev I."/>
        </authorList>
    </citation>
    <scope>NUCLEOTIDE SEQUENCE</scope>
    <source>
        <strain evidence="3">CBS 260.36</strain>
    </source>
</reference>
<evidence type="ECO:0000256" key="1">
    <source>
        <dbReference type="SAM" id="MobiDB-lite"/>
    </source>
</evidence>
<dbReference type="AlphaFoldDB" id="A0A9P4IU20"/>
<name>A0A9P4IU20_9PEZI</name>
<evidence type="ECO:0000256" key="2">
    <source>
        <dbReference type="SAM" id="SignalP"/>
    </source>
</evidence>
<accession>A0A9P4IU20</accession>
<protein>
    <submittedName>
        <fullName evidence="3">Uncharacterized protein</fullName>
    </submittedName>
</protein>
<feature type="region of interest" description="Disordered" evidence="1">
    <location>
        <begin position="87"/>
        <end position="111"/>
    </location>
</feature>
<comment type="caution">
    <text evidence="3">The sequence shown here is derived from an EMBL/GenBank/DDBJ whole genome shotgun (WGS) entry which is preliminary data.</text>
</comment>
<feature type="compositionally biased region" description="Low complexity" evidence="1">
    <location>
        <begin position="96"/>
        <end position="105"/>
    </location>
</feature>
<evidence type="ECO:0000313" key="4">
    <source>
        <dbReference type="Proteomes" id="UP000799439"/>
    </source>
</evidence>
<organism evidence="3 4">
    <name type="scientific">Myriangium duriaei CBS 260.36</name>
    <dbReference type="NCBI Taxonomy" id="1168546"/>
    <lineage>
        <taxon>Eukaryota</taxon>
        <taxon>Fungi</taxon>
        <taxon>Dikarya</taxon>
        <taxon>Ascomycota</taxon>
        <taxon>Pezizomycotina</taxon>
        <taxon>Dothideomycetes</taxon>
        <taxon>Dothideomycetidae</taxon>
        <taxon>Myriangiales</taxon>
        <taxon>Myriangiaceae</taxon>
        <taxon>Myriangium</taxon>
    </lineage>
</organism>
<keyword evidence="4" id="KW-1185">Reference proteome</keyword>